<dbReference type="EMBL" id="JAUSZV010000005">
    <property type="protein sequence ID" value="MDQ0906558.1"/>
    <property type="molecule type" value="Genomic_DNA"/>
</dbReference>
<gene>
    <name evidence="2" type="ORF">QFZ22_002543</name>
</gene>
<organism evidence="2 3">
    <name type="scientific">Streptomyces canus</name>
    <dbReference type="NCBI Taxonomy" id="58343"/>
    <lineage>
        <taxon>Bacteria</taxon>
        <taxon>Bacillati</taxon>
        <taxon>Actinomycetota</taxon>
        <taxon>Actinomycetes</taxon>
        <taxon>Kitasatosporales</taxon>
        <taxon>Streptomycetaceae</taxon>
        <taxon>Streptomyces</taxon>
        <taxon>Streptomyces aurantiacus group</taxon>
    </lineage>
</organism>
<evidence type="ECO:0000313" key="3">
    <source>
        <dbReference type="Proteomes" id="UP001234216"/>
    </source>
</evidence>
<protein>
    <submittedName>
        <fullName evidence="2">Uncharacterized protein</fullName>
    </submittedName>
</protein>
<evidence type="ECO:0000313" key="2">
    <source>
        <dbReference type="EMBL" id="MDQ0906558.1"/>
    </source>
</evidence>
<dbReference type="Proteomes" id="UP001234216">
    <property type="component" value="Unassembled WGS sequence"/>
</dbReference>
<dbReference type="AlphaFoldDB" id="A0AAW8FAG8"/>
<reference evidence="2" key="1">
    <citation type="submission" date="2023-07" db="EMBL/GenBank/DDBJ databases">
        <title>Comparative genomics of wheat-associated soil bacteria to identify genetic determinants of phenazine resistance.</title>
        <authorList>
            <person name="Mouncey N."/>
        </authorList>
    </citation>
    <scope>NUCLEOTIDE SEQUENCE</scope>
    <source>
        <strain evidence="2">V4I22</strain>
    </source>
</reference>
<name>A0AAW8FAG8_9ACTN</name>
<proteinExistence type="predicted"/>
<accession>A0AAW8FAG8</accession>
<comment type="caution">
    <text evidence="2">The sequence shown here is derived from an EMBL/GenBank/DDBJ whole genome shotgun (WGS) entry which is preliminary data.</text>
</comment>
<sequence>MLRQRVLVLYLSTSALDSPVVGWARYDGTGRTSPTTGDSDEPPYESGVEALRDGWRLIQAAQLIPPCPGDEYDVSFLKHEFFFEQIVAVRAER</sequence>
<feature type="region of interest" description="Disordered" evidence="1">
    <location>
        <begin position="25"/>
        <end position="45"/>
    </location>
</feature>
<evidence type="ECO:0000256" key="1">
    <source>
        <dbReference type="SAM" id="MobiDB-lite"/>
    </source>
</evidence>